<accession>A0A165ECQ0</accession>
<dbReference type="InParanoid" id="A0A165ECQ0"/>
<feature type="compositionally biased region" description="Acidic residues" evidence="1">
    <location>
        <begin position="898"/>
        <end position="913"/>
    </location>
</feature>
<evidence type="ECO:0000313" key="3">
    <source>
        <dbReference type="EMBL" id="KZV86613.1"/>
    </source>
</evidence>
<name>A0A165ECQ0_EXIGL</name>
<gene>
    <name evidence="3" type="ORF">EXIGLDRAFT_840603</name>
</gene>
<feature type="region of interest" description="Disordered" evidence="1">
    <location>
        <begin position="879"/>
        <end position="943"/>
    </location>
</feature>
<dbReference type="OrthoDB" id="3256296at2759"/>
<evidence type="ECO:0000259" key="2">
    <source>
        <dbReference type="Pfam" id="PF20231"/>
    </source>
</evidence>
<sequence>MSSAPPAHAPIHGPLSCTLCGTVIGTGFLTARPRLPARSDAEKMELILDILHRLRLPLYEFLRLAFAPHRQHVGEGRNRTHAQAVSSFLGGRDDVSVRAIVQQIYDHHDSQPVGHAVDVERKMARAQLLDWAYDVTVDQFAREATALTDIRTGDFLRMSKAKTSWDRIHEFSLVSIRDNIALTAPHIWRSFLMLATPTRTLRAAHDVGAVHNDPTKPTPALSAESRAEATSKRRHEPWIIALFAIAMLMVSRNLHVNFFQKVISVWLFANSAPYDMYGILCRFGLALSYSGTLGIMRRLAHDSGQKARLLAHSGPFGIIYDNINRLRRRYTALFGQQDEMQNGTASIIMRMVNFVWTAVDLRSYFRARSEHRRAALSLSELEARIPTEHLKRIFIAHSLDILVQHTPSLSVYHDRVMEMFRVDLALNRLHAHQPTEYYPMATSDCNVGTTPGTRDALDDIFVRQLEMDPRVVANLLRIVCGDQGSIEKLRTLKRYLQSCPHGYAQYDWVYPLVQLWHMGWADMARVLKTHWGADESDESGFNAIIQAIGSKVKKKDRPDHRPTLRLMTQTLHGDILSCWRQVLSTDDLDVYFTSHSIGFPELVKLAELLHSRYLSSAAEERARAGGELRDPDLTTGPTANGKRSAAQPTDAKNPNEHRASSSRPSRSLGDGVLADWMLRLRDCLLQIEFQYAVADGDIGRVLAVISVWVFMFAGCGATKYTTELVELICQLEYELPPELRDSILGNWLANPTGRSGGWVPLDLMLERLIRMLKKLADRRDTTFGADFYRRVVSPNIRGLLRVKDDLRAALGIGPRSKRHGSQNDSAVQVALALFNTEHHLPHFCEGRGDGTTARNDFQTGHARLREGRLAEIIQTSLYNIPPSGQEMPLHDDVSEGAGTEDEESDSDFNDENSDSSGDSSFSVEESSDESDIDADGDTNMRNV</sequence>
<dbReference type="STRING" id="1314781.A0A165ECQ0"/>
<reference evidence="3 4" key="1">
    <citation type="journal article" date="2016" name="Mol. Biol. Evol.">
        <title>Comparative Genomics of Early-Diverging Mushroom-Forming Fungi Provides Insights into the Origins of Lignocellulose Decay Capabilities.</title>
        <authorList>
            <person name="Nagy L.G."/>
            <person name="Riley R."/>
            <person name="Tritt A."/>
            <person name="Adam C."/>
            <person name="Daum C."/>
            <person name="Floudas D."/>
            <person name="Sun H."/>
            <person name="Yadav J.S."/>
            <person name="Pangilinan J."/>
            <person name="Larsson K.H."/>
            <person name="Matsuura K."/>
            <person name="Barry K."/>
            <person name="Labutti K."/>
            <person name="Kuo R."/>
            <person name="Ohm R.A."/>
            <person name="Bhattacharya S.S."/>
            <person name="Shirouzu T."/>
            <person name="Yoshinaga Y."/>
            <person name="Martin F.M."/>
            <person name="Grigoriev I.V."/>
            <person name="Hibbett D.S."/>
        </authorList>
    </citation>
    <scope>NUCLEOTIDE SEQUENCE [LARGE SCALE GENOMIC DNA]</scope>
    <source>
        <strain evidence="3 4">HHB12029</strain>
    </source>
</reference>
<feature type="compositionally biased region" description="Acidic residues" evidence="1">
    <location>
        <begin position="925"/>
        <end position="936"/>
    </location>
</feature>
<evidence type="ECO:0000256" key="1">
    <source>
        <dbReference type="SAM" id="MobiDB-lite"/>
    </source>
</evidence>
<protein>
    <recommendedName>
        <fullName evidence="2">DUF6589 domain-containing protein</fullName>
    </recommendedName>
</protein>
<evidence type="ECO:0000313" key="4">
    <source>
        <dbReference type="Proteomes" id="UP000077266"/>
    </source>
</evidence>
<keyword evidence="4" id="KW-1185">Reference proteome</keyword>
<dbReference type="EMBL" id="KV426150">
    <property type="protein sequence ID" value="KZV86613.1"/>
    <property type="molecule type" value="Genomic_DNA"/>
</dbReference>
<organism evidence="3 4">
    <name type="scientific">Exidia glandulosa HHB12029</name>
    <dbReference type="NCBI Taxonomy" id="1314781"/>
    <lineage>
        <taxon>Eukaryota</taxon>
        <taxon>Fungi</taxon>
        <taxon>Dikarya</taxon>
        <taxon>Basidiomycota</taxon>
        <taxon>Agaricomycotina</taxon>
        <taxon>Agaricomycetes</taxon>
        <taxon>Auriculariales</taxon>
        <taxon>Exidiaceae</taxon>
        <taxon>Exidia</taxon>
    </lineage>
</organism>
<dbReference type="InterPro" id="IPR046496">
    <property type="entry name" value="DUF6589"/>
</dbReference>
<dbReference type="AlphaFoldDB" id="A0A165ECQ0"/>
<feature type="compositionally biased region" description="Basic and acidic residues" evidence="1">
    <location>
        <begin position="623"/>
        <end position="632"/>
    </location>
</feature>
<proteinExistence type="predicted"/>
<feature type="domain" description="DUF6589" evidence="2">
    <location>
        <begin position="372"/>
        <end position="819"/>
    </location>
</feature>
<feature type="region of interest" description="Disordered" evidence="1">
    <location>
        <begin position="623"/>
        <end position="667"/>
    </location>
</feature>
<feature type="compositionally biased region" description="Low complexity" evidence="1">
    <location>
        <begin position="914"/>
        <end position="924"/>
    </location>
</feature>
<dbReference type="Pfam" id="PF20231">
    <property type="entry name" value="DUF6589"/>
    <property type="match status" value="1"/>
</dbReference>
<dbReference type="Proteomes" id="UP000077266">
    <property type="component" value="Unassembled WGS sequence"/>
</dbReference>